<dbReference type="PROSITE" id="PS00088">
    <property type="entry name" value="SOD_MN"/>
    <property type="match status" value="1"/>
</dbReference>
<dbReference type="Pfam" id="PF02777">
    <property type="entry name" value="Sod_Fe_C"/>
    <property type="match status" value="1"/>
</dbReference>
<evidence type="ECO:0000256" key="5">
    <source>
        <dbReference type="PIRSR" id="PIRSR000349-1"/>
    </source>
</evidence>
<evidence type="ECO:0000259" key="7">
    <source>
        <dbReference type="Pfam" id="PF00081"/>
    </source>
</evidence>
<dbReference type="PANTHER" id="PTHR43595">
    <property type="entry name" value="37S RIBOSOMAL PROTEIN S26, MITOCHONDRIAL"/>
    <property type="match status" value="1"/>
</dbReference>
<dbReference type="InterPro" id="IPR036324">
    <property type="entry name" value="Mn/Fe_SOD_N_sf"/>
</dbReference>
<dbReference type="SUPFAM" id="SSF54719">
    <property type="entry name" value="Fe,Mn superoxide dismutase (SOD), C-terminal domain"/>
    <property type="match status" value="1"/>
</dbReference>
<dbReference type="PRINTS" id="PR01703">
    <property type="entry name" value="MNSODISMTASE"/>
</dbReference>
<feature type="binding site" evidence="5">
    <location>
        <position position="86"/>
    </location>
    <ligand>
        <name>Mn(2+)</name>
        <dbReference type="ChEBI" id="CHEBI:29035"/>
    </ligand>
</feature>
<dbReference type="Proteomes" id="UP000595897">
    <property type="component" value="Chromosome"/>
</dbReference>
<feature type="domain" description="Manganese/iron superoxide dismutase C-terminal" evidence="8">
    <location>
        <begin position="103"/>
        <end position="201"/>
    </location>
</feature>
<dbReference type="EC" id="1.15.1.1" evidence="2 6"/>
<evidence type="ECO:0000256" key="4">
    <source>
        <dbReference type="ARBA" id="ARBA00023002"/>
    </source>
</evidence>
<sequence length="208" mass="24324">MELKYPFELQELPYAYEALEPYIDVETMHIHHDRHVKTYNDNLNNALKDHEDLQGLSLEQLMKELPKIPEAYRTPIKNNAGGVYNHNFYFSILSPDSKGAVVGELKEAIDKVFGSFDNFKEEFKKNALGRFGSGWAWLVVDDKKELKIISTANQDSVLELGYVPIIVIDVWEHAYYLKYQNKRADYVDQWFHVVDWDMANQKYLDAIK</sequence>
<dbReference type="FunFam" id="3.55.40.20:FF:000001">
    <property type="entry name" value="Superoxide dismutase"/>
    <property type="match status" value="1"/>
</dbReference>
<evidence type="ECO:0000313" key="9">
    <source>
        <dbReference type="EMBL" id="BCN32570.1"/>
    </source>
</evidence>
<feature type="binding site" evidence="5">
    <location>
        <position position="173"/>
    </location>
    <ligand>
        <name>Mn(2+)</name>
        <dbReference type="ChEBI" id="CHEBI:29035"/>
    </ligand>
</feature>
<evidence type="ECO:0000256" key="3">
    <source>
        <dbReference type="ARBA" id="ARBA00022723"/>
    </source>
</evidence>
<accession>A0A7R7EPX9</accession>
<protein>
    <recommendedName>
        <fullName evidence="2 6">Superoxide dismutase</fullName>
        <ecNumber evidence="2 6">1.15.1.1</ecNumber>
    </recommendedName>
</protein>
<dbReference type="GO" id="GO:0005737">
    <property type="term" value="C:cytoplasm"/>
    <property type="evidence" value="ECO:0007669"/>
    <property type="project" value="TreeGrafter"/>
</dbReference>
<dbReference type="InterPro" id="IPR019832">
    <property type="entry name" value="Mn/Fe_SOD_C"/>
</dbReference>
<dbReference type="InterPro" id="IPR019831">
    <property type="entry name" value="Mn/Fe_SOD_N"/>
</dbReference>
<reference evidence="9 10" key="1">
    <citation type="submission" date="2020-11" db="EMBL/GenBank/DDBJ databases">
        <title>Draft genome sequencing of a Lachnospiraceae strain isolated from anoxic soil subjected to BSD treatment.</title>
        <authorList>
            <person name="Uek A."/>
            <person name="Tonouchi A."/>
        </authorList>
    </citation>
    <scope>NUCLEOTIDE SEQUENCE [LARGE SCALE GENOMIC DNA]</scope>
    <source>
        <strain evidence="9 10">TB5</strain>
    </source>
</reference>
<dbReference type="GO" id="GO:0046872">
    <property type="term" value="F:metal ion binding"/>
    <property type="evidence" value="ECO:0007669"/>
    <property type="project" value="UniProtKB-KW"/>
</dbReference>
<feature type="binding site" evidence="5">
    <location>
        <position position="169"/>
    </location>
    <ligand>
        <name>Mn(2+)</name>
        <dbReference type="ChEBI" id="CHEBI:29035"/>
    </ligand>
</feature>
<evidence type="ECO:0000259" key="8">
    <source>
        <dbReference type="Pfam" id="PF02777"/>
    </source>
</evidence>
<keyword evidence="4 6" id="KW-0560">Oxidoreductase</keyword>
<keyword evidence="3 5" id="KW-0479">Metal-binding</keyword>
<evidence type="ECO:0000313" key="10">
    <source>
        <dbReference type="Proteomes" id="UP000595897"/>
    </source>
</evidence>
<name>A0A7R7EPX9_9FIRM</name>
<dbReference type="PANTHER" id="PTHR43595:SF2">
    <property type="entry name" value="SMALL RIBOSOMAL SUBUNIT PROTEIN MS42"/>
    <property type="match status" value="1"/>
</dbReference>
<evidence type="ECO:0000256" key="1">
    <source>
        <dbReference type="ARBA" id="ARBA00008714"/>
    </source>
</evidence>
<dbReference type="Gene3D" id="1.10.287.990">
    <property type="entry name" value="Fe,Mn superoxide dismutase (SOD) domain"/>
    <property type="match status" value="1"/>
</dbReference>
<dbReference type="InterPro" id="IPR036314">
    <property type="entry name" value="SOD_C_sf"/>
</dbReference>
<dbReference type="Pfam" id="PF00081">
    <property type="entry name" value="Sod_Fe_N"/>
    <property type="match status" value="1"/>
</dbReference>
<dbReference type="PIRSF" id="PIRSF000349">
    <property type="entry name" value="SODismutase"/>
    <property type="match status" value="1"/>
</dbReference>
<comment type="function">
    <text evidence="6">Destroys radicals which are normally produced within the cells and which are toxic to biological systems.</text>
</comment>
<comment type="similarity">
    <text evidence="1 6">Belongs to the iron/manganese superoxide dismutase family.</text>
</comment>
<gene>
    <name evidence="9" type="ORF">bsdtb5_38650</name>
</gene>
<comment type="catalytic activity">
    <reaction evidence="6">
        <text>2 superoxide + 2 H(+) = H2O2 + O2</text>
        <dbReference type="Rhea" id="RHEA:20696"/>
        <dbReference type="ChEBI" id="CHEBI:15378"/>
        <dbReference type="ChEBI" id="CHEBI:15379"/>
        <dbReference type="ChEBI" id="CHEBI:16240"/>
        <dbReference type="ChEBI" id="CHEBI:18421"/>
        <dbReference type="EC" id="1.15.1.1"/>
    </reaction>
</comment>
<keyword evidence="10" id="KW-1185">Reference proteome</keyword>
<organism evidence="9 10">
    <name type="scientific">Anaeromicropila herbilytica</name>
    <dbReference type="NCBI Taxonomy" id="2785025"/>
    <lineage>
        <taxon>Bacteria</taxon>
        <taxon>Bacillati</taxon>
        <taxon>Bacillota</taxon>
        <taxon>Clostridia</taxon>
        <taxon>Lachnospirales</taxon>
        <taxon>Lachnospiraceae</taxon>
        <taxon>Anaeromicropila</taxon>
    </lineage>
</organism>
<evidence type="ECO:0000256" key="2">
    <source>
        <dbReference type="ARBA" id="ARBA00012682"/>
    </source>
</evidence>
<dbReference type="AlphaFoldDB" id="A0A7R7EPX9"/>
<feature type="binding site" evidence="5">
    <location>
        <position position="31"/>
    </location>
    <ligand>
        <name>Mn(2+)</name>
        <dbReference type="ChEBI" id="CHEBI:29035"/>
    </ligand>
</feature>
<dbReference type="SUPFAM" id="SSF46609">
    <property type="entry name" value="Fe,Mn superoxide dismutase (SOD), N-terminal domain"/>
    <property type="match status" value="1"/>
</dbReference>
<dbReference type="Gene3D" id="3.55.40.20">
    <property type="entry name" value="Iron/manganese superoxide dismutase, C-terminal domain"/>
    <property type="match status" value="1"/>
</dbReference>
<dbReference type="EMBL" id="AP024169">
    <property type="protein sequence ID" value="BCN32570.1"/>
    <property type="molecule type" value="Genomic_DNA"/>
</dbReference>
<evidence type="ECO:0000256" key="6">
    <source>
        <dbReference type="RuleBase" id="RU000414"/>
    </source>
</evidence>
<dbReference type="InterPro" id="IPR019833">
    <property type="entry name" value="Mn/Fe_SOD_BS"/>
</dbReference>
<dbReference type="InterPro" id="IPR001189">
    <property type="entry name" value="Mn/Fe_SOD"/>
</dbReference>
<dbReference type="KEGG" id="ahb:bsdtb5_38650"/>
<proteinExistence type="inferred from homology"/>
<feature type="domain" description="Manganese/iron superoxide dismutase N-terminal" evidence="7">
    <location>
        <begin position="7"/>
        <end position="94"/>
    </location>
</feature>
<dbReference type="RefSeq" id="WP_271713612.1">
    <property type="nucleotide sequence ID" value="NZ_AP024169.1"/>
</dbReference>
<dbReference type="GO" id="GO:0004784">
    <property type="term" value="F:superoxide dismutase activity"/>
    <property type="evidence" value="ECO:0007669"/>
    <property type="project" value="UniProtKB-EC"/>
</dbReference>